<evidence type="ECO:0000313" key="1">
    <source>
        <dbReference type="EMBL" id="KAH7655843.1"/>
    </source>
</evidence>
<accession>A0ACB7U6D6</accession>
<protein>
    <submittedName>
        <fullName evidence="1">Armadillo-like helical-containing protein</fullName>
    </submittedName>
</protein>
<dbReference type="Proteomes" id="UP000827976">
    <property type="component" value="Chromosome 18"/>
</dbReference>
<organism evidence="1 2">
    <name type="scientific">Dioscorea alata</name>
    <name type="common">Purple yam</name>
    <dbReference type="NCBI Taxonomy" id="55571"/>
    <lineage>
        <taxon>Eukaryota</taxon>
        <taxon>Viridiplantae</taxon>
        <taxon>Streptophyta</taxon>
        <taxon>Embryophyta</taxon>
        <taxon>Tracheophyta</taxon>
        <taxon>Spermatophyta</taxon>
        <taxon>Magnoliopsida</taxon>
        <taxon>Liliopsida</taxon>
        <taxon>Dioscoreales</taxon>
        <taxon>Dioscoreaceae</taxon>
        <taxon>Dioscorea</taxon>
    </lineage>
</organism>
<proteinExistence type="predicted"/>
<dbReference type="EMBL" id="CM037028">
    <property type="protein sequence ID" value="KAH7655843.1"/>
    <property type="molecule type" value="Genomic_DNA"/>
</dbReference>
<evidence type="ECO:0000313" key="2">
    <source>
        <dbReference type="Proteomes" id="UP000827976"/>
    </source>
</evidence>
<name>A0ACB7U6D6_DIOAL</name>
<reference evidence="2" key="1">
    <citation type="journal article" date="2022" name="Nat. Commun.">
        <title>Chromosome evolution and the genetic basis of agronomically important traits in greater yam.</title>
        <authorList>
            <person name="Bredeson J.V."/>
            <person name="Lyons J.B."/>
            <person name="Oniyinde I.O."/>
            <person name="Okereke N.R."/>
            <person name="Kolade O."/>
            <person name="Nnabue I."/>
            <person name="Nwadili C.O."/>
            <person name="Hribova E."/>
            <person name="Parker M."/>
            <person name="Nwogha J."/>
            <person name="Shu S."/>
            <person name="Carlson J."/>
            <person name="Kariba R."/>
            <person name="Muthemba S."/>
            <person name="Knop K."/>
            <person name="Barton G.J."/>
            <person name="Sherwood A.V."/>
            <person name="Lopez-Montes A."/>
            <person name="Asiedu R."/>
            <person name="Jamnadass R."/>
            <person name="Muchugi A."/>
            <person name="Goodstein D."/>
            <person name="Egesi C.N."/>
            <person name="Featherston J."/>
            <person name="Asfaw A."/>
            <person name="Simpson G.G."/>
            <person name="Dolezel J."/>
            <person name="Hendre P.S."/>
            <person name="Van Deynze A."/>
            <person name="Kumar P.L."/>
            <person name="Obidiegwu J.E."/>
            <person name="Bhattacharjee R."/>
            <person name="Rokhsar D.S."/>
        </authorList>
    </citation>
    <scope>NUCLEOTIDE SEQUENCE [LARGE SCALE GENOMIC DNA]</scope>
    <source>
        <strain evidence="2">cv. TDa95/00328</strain>
    </source>
</reference>
<comment type="caution">
    <text evidence="1">The sequence shown here is derived from an EMBL/GenBank/DDBJ whole genome shotgun (WGS) entry which is preliminary data.</text>
</comment>
<sequence length="62" mass="7210">MHPLSLTPTTPLPRHLVAVSLWMRREWKCMRMMMQSGPGQTSQPHEDEEDEDEDDDDDDDGL</sequence>
<gene>
    <name evidence="1" type="ORF">IHE45_18G039400</name>
</gene>
<keyword evidence="2" id="KW-1185">Reference proteome</keyword>